<feature type="compositionally biased region" description="Polar residues" evidence="2">
    <location>
        <begin position="565"/>
        <end position="593"/>
    </location>
</feature>
<feature type="compositionally biased region" description="Polar residues" evidence="2">
    <location>
        <begin position="535"/>
        <end position="545"/>
    </location>
</feature>
<organism evidence="4">
    <name type="scientific">Albugo laibachii Nc14</name>
    <dbReference type="NCBI Taxonomy" id="890382"/>
    <lineage>
        <taxon>Eukaryota</taxon>
        <taxon>Sar</taxon>
        <taxon>Stramenopiles</taxon>
        <taxon>Oomycota</taxon>
        <taxon>Peronosporomycetes</taxon>
        <taxon>Albuginales</taxon>
        <taxon>Albuginaceae</taxon>
        <taxon>Albugo</taxon>
    </lineage>
</organism>
<dbReference type="Pfam" id="PF14223">
    <property type="entry name" value="Retrotran_gag_2"/>
    <property type="match status" value="1"/>
</dbReference>
<dbReference type="EMBL" id="FR824090">
    <property type="protein sequence ID" value="CCA18088.1"/>
    <property type="molecule type" value="Genomic_DNA"/>
</dbReference>
<evidence type="ECO:0000256" key="2">
    <source>
        <dbReference type="SAM" id="MobiDB-lite"/>
    </source>
</evidence>
<sequence length="608" mass="68947">MEDGDDVLEHNNNVKTVAEQMDAIGASLSEDDLVITPLGSLSDSYQFLITALESRSDSLTWELVTSRILHEDMKGKEQCFEKTVTGQAFLMGDKSATHDQGRRLGHAATVVKWVIGSRNVLHGSKINGRVRTQRANMAHDKYIDSCDFLFVTGKDSGQDNRDPSWLIDSGTTQHMSYTKKYMINDKPIDPVDVHLTDDGTVQAIGSGVFVMRMKTSSGTKKGVLSNVWHILKLSRNLFSAGRFTKDVTSITFSLRACYTNLRQSKSKIGERVEKANTARGMQDTQQIRASYLCHLRLGHIGYDGLSTVLNKNSGVGIDIASFKVLHKFVQFTNFAETQTGKRVKVLRSDNCGEYTSNQFKRFCNNKGIIQRFTPLYTPQLNGVTERMNRTLVESARSYIRNRCSARATDAEKSPYEFRTGKKPLLKNLKVFGCHAYVHIPTEAIETRCSVRIVPFLGYSEHEKTYRFEKLEGRIILVSRDAQFMEDTFDNGKHEQVEQRVADVRNLDEGANYENTSLEDECKTGGIDYEMQVQPDSMSGRMGQQEQRTEATNERPQWQKRPTLPSRRQTQRPNPQSDSFPQCSQRHYRTQSLETMVEQPSAKRYGRAN</sequence>
<dbReference type="InterPro" id="IPR001584">
    <property type="entry name" value="Integrase_cat-core"/>
</dbReference>
<reference evidence="4" key="2">
    <citation type="submission" date="2011-02" db="EMBL/GenBank/DDBJ databases">
        <authorList>
            <person name="MacLean D."/>
        </authorList>
    </citation>
    <scope>NUCLEOTIDE SEQUENCE</scope>
</reference>
<feature type="domain" description="Integrase catalytic" evidence="3">
    <location>
        <begin position="344"/>
        <end position="448"/>
    </location>
</feature>
<dbReference type="InterPro" id="IPR036397">
    <property type="entry name" value="RNaseH_sf"/>
</dbReference>
<dbReference type="InterPro" id="IPR039537">
    <property type="entry name" value="Retrotran_Ty1/copia-like"/>
</dbReference>
<dbReference type="PANTHER" id="PTHR42648:SF28">
    <property type="entry name" value="TRANSPOSON-ENCODED PROTEIN WITH RIBONUCLEASE H-LIKE AND RETROVIRUS ZINC FINGER-LIKE DOMAINS"/>
    <property type="match status" value="1"/>
</dbReference>
<dbReference type="InterPro" id="IPR054722">
    <property type="entry name" value="PolX-like_BBD"/>
</dbReference>
<dbReference type="HOGENOM" id="CLU_449337_0_0_1"/>
<dbReference type="Pfam" id="PF25597">
    <property type="entry name" value="SH3_retrovirus"/>
    <property type="match status" value="1"/>
</dbReference>
<dbReference type="GO" id="GO:0008233">
    <property type="term" value="F:peptidase activity"/>
    <property type="evidence" value="ECO:0007669"/>
    <property type="project" value="UniProtKB-KW"/>
</dbReference>
<keyword evidence="1" id="KW-0645">Protease</keyword>
<proteinExistence type="predicted"/>
<dbReference type="GO" id="GO:0003676">
    <property type="term" value="F:nucleic acid binding"/>
    <property type="evidence" value="ECO:0007669"/>
    <property type="project" value="InterPro"/>
</dbReference>
<dbReference type="Pfam" id="PF22936">
    <property type="entry name" value="Pol_BBD"/>
    <property type="match status" value="1"/>
</dbReference>
<evidence type="ECO:0000256" key="1">
    <source>
        <dbReference type="ARBA" id="ARBA00022670"/>
    </source>
</evidence>
<dbReference type="SUPFAM" id="SSF53098">
    <property type="entry name" value="Ribonuclease H-like"/>
    <property type="match status" value="1"/>
</dbReference>
<dbReference type="InterPro" id="IPR012337">
    <property type="entry name" value="RNaseH-like_sf"/>
</dbReference>
<evidence type="ECO:0000259" key="3">
    <source>
        <dbReference type="PROSITE" id="PS50994"/>
    </source>
</evidence>
<feature type="region of interest" description="Disordered" evidence="2">
    <location>
        <begin position="535"/>
        <end position="608"/>
    </location>
</feature>
<gene>
    <name evidence="4" type="primary">AlNc14C45G3647</name>
    <name evidence="4" type="ORF">ALNC14_042310</name>
</gene>
<dbReference type="InterPro" id="IPR057670">
    <property type="entry name" value="SH3_retrovirus"/>
</dbReference>
<protein>
    <submittedName>
        <fullName evidence="4">PREDICTED: copia proteinlike putative</fullName>
    </submittedName>
</protein>
<dbReference type="Gene3D" id="3.30.420.10">
    <property type="entry name" value="Ribonuclease H-like superfamily/Ribonuclease H"/>
    <property type="match status" value="1"/>
</dbReference>
<dbReference type="PROSITE" id="PS50994">
    <property type="entry name" value="INTEGRASE"/>
    <property type="match status" value="1"/>
</dbReference>
<dbReference type="PANTHER" id="PTHR42648">
    <property type="entry name" value="TRANSPOSASE, PUTATIVE-RELATED"/>
    <property type="match status" value="1"/>
</dbReference>
<name>F0WAB8_9STRA</name>
<accession>F0WAB8</accession>
<evidence type="ECO:0000313" key="4">
    <source>
        <dbReference type="EMBL" id="CCA18088.1"/>
    </source>
</evidence>
<dbReference type="AlphaFoldDB" id="F0WAB8"/>
<dbReference type="GO" id="GO:0006508">
    <property type="term" value="P:proteolysis"/>
    <property type="evidence" value="ECO:0007669"/>
    <property type="project" value="UniProtKB-KW"/>
</dbReference>
<keyword evidence="1" id="KW-0378">Hydrolase</keyword>
<reference evidence="4" key="1">
    <citation type="journal article" date="2011" name="PLoS Biol.">
        <title>Gene gain and loss during evolution of obligate parasitism in the white rust pathogen of Arabidopsis thaliana.</title>
        <authorList>
            <person name="Kemen E."/>
            <person name="Gardiner A."/>
            <person name="Schultz-Larsen T."/>
            <person name="Kemen A.C."/>
            <person name="Balmuth A.L."/>
            <person name="Robert-Seilaniantz A."/>
            <person name="Bailey K."/>
            <person name="Holub E."/>
            <person name="Studholme D.J."/>
            <person name="Maclean D."/>
            <person name="Jones J.D."/>
        </authorList>
    </citation>
    <scope>NUCLEOTIDE SEQUENCE</scope>
</reference>
<dbReference type="GO" id="GO:0015074">
    <property type="term" value="P:DNA integration"/>
    <property type="evidence" value="ECO:0007669"/>
    <property type="project" value="InterPro"/>
</dbReference>